<sequence length="150" mass="17498">MWPGDQLEVLNIEAFWRQEWIRKAATVYQHPTCPCQRCKHSRRKYGKRQEVASYWLWRAGTSEQSKWIDRRGRFDGIMSHTEGRRQKIGDVTSIRVYVQSQPTRVPSFFLSPSSLRILPLRKSILLLLSPKRACLADSIARTIQAVALRS</sequence>
<dbReference type="EMBL" id="MU154585">
    <property type="protein sequence ID" value="KAF9493469.1"/>
    <property type="molecule type" value="Genomic_DNA"/>
</dbReference>
<gene>
    <name evidence="1" type="ORF">BDN71DRAFT_1096934</name>
</gene>
<organism evidence="1 2">
    <name type="scientific">Pleurotus eryngii</name>
    <name type="common">Boletus of the steppes</name>
    <dbReference type="NCBI Taxonomy" id="5323"/>
    <lineage>
        <taxon>Eukaryota</taxon>
        <taxon>Fungi</taxon>
        <taxon>Dikarya</taxon>
        <taxon>Basidiomycota</taxon>
        <taxon>Agaricomycotina</taxon>
        <taxon>Agaricomycetes</taxon>
        <taxon>Agaricomycetidae</taxon>
        <taxon>Agaricales</taxon>
        <taxon>Pleurotineae</taxon>
        <taxon>Pleurotaceae</taxon>
        <taxon>Pleurotus</taxon>
    </lineage>
</organism>
<proteinExistence type="predicted"/>
<protein>
    <submittedName>
        <fullName evidence="1">Uncharacterized protein</fullName>
    </submittedName>
</protein>
<evidence type="ECO:0000313" key="2">
    <source>
        <dbReference type="Proteomes" id="UP000807025"/>
    </source>
</evidence>
<dbReference type="Proteomes" id="UP000807025">
    <property type="component" value="Unassembled WGS sequence"/>
</dbReference>
<accession>A0A9P5ZW79</accession>
<keyword evidence="2" id="KW-1185">Reference proteome</keyword>
<reference evidence="1" key="1">
    <citation type="submission" date="2020-11" db="EMBL/GenBank/DDBJ databases">
        <authorList>
            <consortium name="DOE Joint Genome Institute"/>
            <person name="Ahrendt S."/>
            <person name="Riley R."/>
            <person name="Andreopoulos W."/>
            <person name="Labutti K."/>
            <person name="Pangilinan J."/>
            <person name="Ruiz-Duenas F.J."/>
            <person name="Barrasa J.M."/>
            <person name="Sanchez-Garcia M."/>
            <person name="Camarero S."/>
            <person name="Miyauchi S."/>
            <person name="Serrano A."/>
            <person name="Linde D."/>
            <person name="Babiker R."/>
            <person name="Drula E."/>
            <person name="Ayuso-Fernandez I."/>
            <person name="Pacheco R."/>
            <person name="Padilla G."/>
            <person name="Ferreira P."/>
            <person name="Barriuso J."/>
            <person name="Kellner H."/>
            <person name="Castanera R."/>
            <person name="Alfaro M."/>
            <person name="Ramirez L."/>
            <person name="Pisabarro A.G."/>
            <person name="Kuo A."/>
            <person name="Tritt A."/>
            <person name="Lipzen A."/>
            <person name="He G."/>
            <person name="Yan M."/>
            <person name="Ng V."/>
            <person name="Cullen D."/>
            <person name="Martin F."/>
            <person name="Rosso M.-N."/>
            <person name="Henrissat B."/>
            <person name="Hibbett D."/>
            <person name="Martinez A.T."/>
            <person name="Grigoriev I.V."/>
        </authorList>
    </citation>
    <scope>NUCLEOTIDE SEQUENCE</scope>
    <source>
        <strain evidence="1">ATCC 90797</strain>
    </source>
</reference>
<dbReference type="AlphaFoldDB" id="A0A9P5ZW79"/>
<name>A0A9P5ZW79_PLEER</name>
<comment type="caution">
    <text evidence="1">The sequence shown here is derived from an EMBL/GenBank/DDBJ whole genome shotgun (WGS) entry which is preliminary data.</text>
</comment>
<evidence type="ECO:0000313" key="1">
    <source>
        <dbReference type="EMBL" id="KAF9493469.1"/>
    </source>
</evidence>